<dbReference type="AlphaFoldDB" id="A0A7J7MTQ1"/>
<gene>
    <name evidence="2" type="ORF">GIB67_015008</name>
</gene>
<accession>A0A7J7MTQ1</accession>
<evidence type="ECO:0000313" key="2">
    <source>
        <dbReference type="EMBL" id="KAF6158214.1"/>
    </source>
</evidence>
<organism evidence="2 3">
    <name type="scientific">Kingdonia uniflora</name>
    <dbReference type="NCBI Taxonomy" id="39325"/>
    <lineage>
        <taxon>Eukaryota</taxon>
        <taxon>Viridiplantae</taxon>
        <taxon>Streptophyta</taxon>
        <taxon>Embryophyta</taxon>
        <taxon>Tracheophyta</taxon>
        <taxon>Spermatophyta</taxon>
        <taxon>Magnoliopsida</taxon>
        <taxon>Ranunculales</taxon>
        <taxon>Circaeasteraceae</taxon>
        <taxon>Kingdonia</taxon>
    </lineage>
</organism>
<keyword evidence="3" id="KW-1185">Reference proteome</keyword>
<evidence type="ECO:0000313" key="3">
    <source>
        <dbReference type="Proteomes" id="UP000541444"/>
    </source>
</evidence>
<protein>
    <submittedName>
        <fullName evidence="2">Uncharacterized protein</fullName>
    </submittedName>
</protein>
<dbReference type="EMBL" id="JACGCM010001237">
    <property type="protein sequence ID" value="KAF6158214.1"/>
    <property type="molecule type" value="Genomic_DNA"/>
</dbReference>
<dbReference type="Proteomes" id="UP000541444">
    <property type="component" value="Unassembled WGS sequence"/>
</dbReference>
<reference evidence="2 3" key="1">
    <citation type="journal article" date="2020" name="IScience">
        <title>Genome Sequencing of the Endangered Kingdonia uniflora (Circaeasteraceae, Ranunculales) Reveals Potential Mechanisms of Evolutionary Specialization.</title>
        <authorList>
            <person name="Sun Y."/>
            <person name="Deng T."/>
            <person name="Zhang A."/>
            <person name="Moore M.J."/>
            <person name="Landis J.B."/>
            <person name="Lin N."/>
            <person name="Zhang H."/>
            <person name="Zhang X."/>
            <person name="Huang J."/>
            <person name="Zhang X."/>
            <person name="Sun H."/>
            <person name="Wang H."/>
        </authorList>
    </citation>
    <scope>NUCLEOTIDE SEQUENCE [LARGE SCALE GENOMIC DNA]</scope>
    <source>
        <strain evidence="2">TB1705</strain>
        <tissue evidence="2">Leaf</tissue>
    </source>
</reference>
<proteinExistence type="predicted"/>
<comment type="caution">
    <text evidence="2">The sequence shown here is derived from an EMBL/GenBank/DDBJ whole genome shotgun (WGS) entry which is preliminary data.</text>
</comment>
<feature type="region of interest" description="Disordered" evidence="1">
    <location>
        <begin position="71"/>
        <end position="104"/>
    </location>
</feature>
<evidence type="ECO:0000256" key="1">
    <source>
        <dbReference type="SAM" id="MobiDB-lite"/>
    </source>
</evidence>
<sequence>MVSTRDRLKQTKEKLVSSLKIHRKPNLKRKDNLEMGDSNDRLMRLETTDFDLTSTIGELVEQLSLTKLTLGSVSAKQRGRSKKKEVSAVDGDEDNEGKFSDSVPDMAPSLDFSVLWVKDTRKGTSVIVTMENPTNP</sequence>
<name>A0A7J7MTQ1_9MAGN</name>